<dbReference type="GO" id="GO:0004574">
    <property type="term" value="F:oligo-1,6-glucosidase activity"/>
    <property type="evidence" value="ECO:0007669"/>
    <property type="project" value="UniProtKB-EC"/>
</dbReference>
<name>A0A173RM28_9FIRM</name>
<dbReference type="InterPro" id="IPR017853">
    <property type="entry name" value="GH"/>
</dbReference>
<dbReference type="CDD" id="cd11333">
    <property type="entry name" value="AmyAc_SI_OligoGlu_DGase"/>
    <property type="match status" value="1"/>
</dbReference>
<dbReference type="InterPro" id="IPR013780">
    <property type="entry name" value="Glyco_hydro_b"/>
</dbReference>
<comment type="similarity">
    <text evidence="1">Belongs to the glycosyl hydrolase 13 family.</text>
</comment>
<dbReference type="SUPFAM" id="SSF51445">
    <property type="entry name" value="(Trans)glycosidases"/>
    <property type="match status" value="1"/>
</dbReference>
<dbReference type="Gene3D" id="3.90.400.10">
    <property type="entry name" value="Oligo-1,6-glucosidase, Domain 2"/>
    <property type="match status" value="1"/>
</dbReference>
<dbReference type="SMART" id="SM00642">
    <property type="entry name" value="Aamy"/>
    <property type="match status" value="1"/>
</dbReference>
<dbReference type="EC" id="3.2.1.10" evidence="5"/>
<feature type="domain" description="Glycosyl hydrolase family 13 catalytic" evidence="4">
    <location>
        <begin position="13"/>
        <end position="418"/>
    </location>
</feature>
<reference evidence="5 6" key="1">
    <citation type="submission" date="2015-09" db="EMBL/GenBank/DDBJ databases">
        <authorList>
            <consortium name="Pathogen Informatics"/>
        </authorList>
    </citation>
    <scope>NUCLEOTIDE SEQUENCE [LARGE SCALE GENOMIC DNA]</scope>
    <source>
        <strain evidence="5 6">2789STDY5834962</strain>
    </source>
</reference>
<dbReference type="GO" id="GO:0004556">
    <property type="term" value="F:alpha-amylase activity"/>
    <property type="evidence" value="ECO:0007669"/>
    <property type="project" value="TreeGrafter"/>
</dbReference>
<dbReference type="Proteomes" id="UP000095727">
    <property type="component" value="Unassembled WGS sequence"/>
</dbReference>
<gene>
    <name evidence="5" type="primary">malL_2</name>
    <name evidence="5" type="ORF">ERS852574_00716</name>
</gene>
<accession>A0A173RM28</accession>
<keyword evidence="2 5" id="KW-0378">Hydrolase</keyword>
<dbReference type="FunFam" id="3.90.400.10:FF:000002">
    <property type="entry name" value="Sucrose isomerase"/>
    <property type="match status" value="1"/>
</dbReference>
<dbReference type="Gene3D" id="3.20.20.80">
    <property type="entry name" value="Glycosidases"/>
    <property type="match status" value="1"/>
</dbReference>
<organism evidence="5 6">
    <name type="scientific">Coprococcus comes</name>
    <dbReference type="NCBI Taxonomy" id="410072"/>
    <lineage>
        <taxon>Bacteria</taxon>
        <taxon>Bacillati</taxon>
        <taxon>Bacillota</taxon>
        <taxon>Clostridia</taxon>
        <taxon>Lachnospirales</taxon>
        <taxon>Lachnospiraceae</taxon>
        <taxon>Coprococcus</taxon>
    </lineage>
</organism>
<dbReference type="Gene3D" id="2.60.40.1180">
    <property type="entry name" value="Golgi alpha-mannosidase II"/>
    <property type="match status" value="1"/>
</dbReference>
<dbReference type="InterPro" id="IPR045857">
    <property type="entry name" value="O16G_dom_2"/>
</dbReference>
<dbReference type="Pfam" id="PF23915">
    <property type="entry name" value="SusG_C"/>
    <property type="match status" value="1"/>
</dbReference>
<evidence type="ECO:0000259" key="4">
    <source>
        <dbReference type="SMART" id="SM00642"/>
    </source>
</evidence>
<dbReference type="InterPro" id="IPR056300">
    <property type="entry name" value="SusG-like_C"/>
</dbReference>
<proteinExistence type="inferred from homology"/>
<dbReference type="InterPro" id="IPR006047">
    <property type="entry name" value="GH13_cat_dom"/>
</dbReference>
<dbReference type="PANTHER" id="PTHR10357:SF179">
    <property type="entry name" value="NEUTRAL AND BASIC AMINO ACID TRANSPORT PROTEIN RBAT"/>
    <property type="match status" value="1"/>
</dbReference>
<dbReference type="FunFam" id="3.20.20.80:FF:000064">
    <property type="entry name" value="Oligo-1,6-glucosidase"/>
    <property type="match status" value="2"/>
</dbReference>
<protein>
    <submittedName>
        <fullName evidence="5">Oligo-1,6-glucosidase</fullName>
        <ecNumber evidence="5">3.2.1.10</ecNumber>
    </submittedName>
</protein>
<evidence type="ECO:0000256" key="3">
    <source>
        <dbReference type="ARBA" id="ARBA00023295"/>
    </source>
</evidence>
<dbReference type="Pfam" id="PF00128">
    <property type="entry name" value="Alpha-amylase"/>
    <property type="match status" value="1"/>
</dbReference>
<keyword evidence="3 5" id="KW-0326">Glycosidase</keyword>
<dbReference type="PANTHER" id="PTHR10357">
    <property type="entry name" value="ALPHA-AMYLASE FAMILY MEMBER"/>
    <property type="match status" value="1"/>
</dbReference>
<evidence type="ECO:0000313" key="5">
    <source>
        <dbReference type="EMBL" id="CUM79003.1"/>
    </source>
</evidence>
<evidence type="ECO:0000256" key="1">
    <source>
        <dbReference type="ARBA" id="ARBA00008061"/>
    </source>
</evidence>
<dbReference type="AlphaFoldDB" id="A0A173RM28"/>
<dbReference type="GO" id="GO:0009313">
    <property type="term" value="P:oligosaccharide catabolic process"/>
    <property type="evidence" value="ECO:0007669"/>
    <property type="project" value="TreeGrafter"/>
</dbReference>
<dbReference type="SUPFAM" id="SSF51011">
    <property type="entry name" value="Glycosyl hydrolase domain"/>
    <property type="match status" value="1"/>
</dbReference>
<evidence type="ECO:0000256" key="2">
    <source>
        <dbReference type="ARBA" id="ARBA00022801"/>
    </source>
</evidence>
<sequence length="561" mass="64581">MEKKWWHDKVAYQIYPKSFLDTNGDGIGDLRGIISKLDYLKKLGIDIIWLSPIYKSPFVDQGYDIADYYAIAEEFGTMEEFDELLAEAKKRDMHIIMDLVINHCSDKHEWFQKALADPDGAFADYFYFRKGKNGNPPSNYRSYFGGSCWEKVPGTDKYYFHMFAKEQPDLNWENPKLRQELYKMINWWLEKGLSGFRIDAIINIKKDLNFPDFAPDGKDGLASCWKMVESVDGVGELLEDLKKSTFEKYDAFTVGEVFNMKPDELPEFIGETGHFSTIFDFSAHTLTDGEHGWYDAPKLEFAKWRAAIIQAQLETQKYGFKANIIENHDEPRGASRFLPSYAQTPDGIKMLGTISLLLRGIPFIYQGQEIGMRNAKWNSMEEFDDISTKDQYHTAREAGLSDQEALEVCSRMSRDNARTPMQWTSGENGGFTKGTPWLKVNPLFKDVNVEAQEQDPDSVLNYYRKLVALRKSDELKEVFTYGEFLPEYENVDGVMAFYRKDESKCILVAANFGKDAATIKLKSEIEKVWLSNRIDGTVDCEKDSLNLRSCEVVVLELENHK</sequence>
<dbReference type="RefSeq" id="WP_055155815.1">
    <property type="nucleotide sequence ID" value="NZ_CYXR01000004.1"/>
</dbReference>
<dbReference type="EMBL" id="CYXR01000004">
    <property type="protein sequence ID" value="CUM79003.1"/>
    <property type="molecule type" value="Genomic_DNA"/>
</dbReference>
<evidence type="ECO:0000313" key="6">
    <source>
        <dbReference type="Proteomes" id="UP000095727"/>
    </source>
</evidence>